<organism evidence="1 2">
    <name type="scientific">Naganishia adeliensis</name>
    <dbReference type="NCBI Taxonomy" id="92952"/>
    <lineage>
        <taxon>Eukaryota</taxon>
        <taxon>Fungi</taxon>
        <taxon>Dikarya</taxon>
        <taxon>Basidiomycota</taxon>
        <taxon>Agaricomycotina</taxon>
        <taxon>Tremellomycetes</taxon>
        <taxon>Filobasidiales</taxon>
        <taxon>Filobasidiaceae</taxon>
        <taxon>Naganishia</taxon>
    </lineage>
</organism>
<dbReference type="EMBL" id="JASBWS010000041">
    <property type="protein sequence ID" value="KAJ9106797.1"/>
    <property type="molecule type" value="Genomic_DNA"/>
</dbReference>
<keyword evidence="2" id="KW-1185">Reference proteome</keyword>
<proteinExistence type="predicted"/>
<name>A0ACC2W6R8_9TREE</name>
<reference evidence="1" key="1">
    <citation type="submission" date="2023-04" db="EMBL/GenBank/DDBJ databases">
        <title>Draft Genome sequencing of Naganishia species isolated from polar environments using Oxford Nanopore Technology.</title>
        <authorList>
            <person name="Leo P."/>
            <person name="Venkateswaran K."/>
        </authorList>
    </citation>
    <scope>NUCLEOTIDE SEQUENCE</scope>
    <source>
        <strain evidence="1">MNA-CCFEE 5262</strain>
    </source>
</reference>
<protein>
    <submittedName>
        <fullName evidence="1">Uncharacterized protein</fullName>
    </submittedName>
</protein>
<sequence length="517" mass="56077">MDSPSDTQAVDQEPSRYGGREGEMEEPEHRYSIQDFTLAHEIAFNAVICMGQLMTQAGLAMSIVLLHIIGDHFNETNPGQLSWLAAAYSLTVGTFILIAGRLGDLYGHRNMLLFGWVFFGIWSLVTGFSNWVNMPFMDFCRAMQGIGPAFLLPNALAVLGQSYPPTPRKDMAFSLFGLSAPSGFTLGAVFSALLAEKLWWPWIYWISGITCLVTAVLTYLIVPHDRTRGHDLTKKFDIDAIDLWGSVTGVIGLVPINFAFNQGPVIGWPTAYVYVLLIVGALFLGAFFFVESKAADPLVPIHYLTKEVVFVLAAIACGWATFGIWLYYLWQFWEELRGISPLLGSAMISPVTISGAFAAITTGLLIGKVGPRWLMLVSMTAFTVGSILVATMPVGQVYWAQSFVATLITPIGMDGSFPAANIMISNIMPPRHQGVGASLVNTVLNYSISIGLGLAGLVEMRINPDGTKLLEGYRGAWYLGIGIGGLGMAVSLAAVVSQHLEQKAVIAKVDEGKTEKA</sequence>
<gene>
    <name evidence="1" type="ORF">QFC20_003981</name>
</gene>
<dbReference type="Proteomes" id="UP001230649">
    <property type="component" value="Unassembled WGS sequence"/>
</dbReference>
<evidence type="ECO:0000313" key="1">
    <source>
        <dbReference type="EMBL" id="KAJ9106797.1"/>
    </source>
</evidence>
<comment type="caution">
    <text evidence="1">The sequence shown here is derived from an EMBL/GenBank/DDBJ whole genome shotgun (WGS) entry which is preliminary data.</text>
</comment>
<accession>A0ACC2W6R8</accession>
<evidence type="ECO:0000313" key="2">
    <source>
        <dbReference type="Proteomes" id="UP001230649"/>
    </source>
</evidence>